<dbReference type="GO" id="GO:0006623">
    <property type="term" value="P:protein targeting to vacuole"/>
    <property type="evidence" value="ECO:0007669"/>
    <property type="project" value="TreeGrafter"/>
</dbReference>
<evidence type="ECO:0000256" key="2">
    <source>
        <dbReference type="SAM" id="MobiDB-lite"/>
    </source>
</evidence>
<dbReference type="Pfam" id="PF09783">
    <property type="entry name" value="Vac_ImportDeg"/>
    <property type="match status" value="1"/>
</dbReference>
<proteinExistence type="inferred from homology"/>
<evidence type="ECO:0000313" key="4">
    <source>
        <dbReference type="EMBL" id="KAJ3175496.1"/>
    </source>
</evidence>
<comment type="caution">
    <text evidence="4">The sequence shown here is derived from an EMBL/GenBank/DDBJ whole genome shotgun (WGS) entry which is preliminary data.</text>
</comment>
<feature type="chain" id="PRO_5042090373" evidence="3">
    <location>
        <begin position="30"/>
        <end position="400"/>
    </location>
</feature>
<keyword evidence="3" id="KW-0732">Signal</keyword>
<dbReference type="GO" id="GO:0005773">
    <property type="term" value="C:vacuole"/>
    <property type="evidence" value="ECO:0007669"/>
    <property type="project" value="GOC"/>
</dbReference>
<keyword evidence="5" id="KW-1185">Reference proteome</keyword>
<reference evidence="4" key="1">
    <citation type="submission" date="2020-05" db="EMBL/GenBank/DDBJ databases">
        <title>Phylogenomic resolution of chytrid fungi.</title>
        <authorList>
            <person name="Stajich J.E."/>
            <person name="Amses K."/>
            <person name="Simmons R."/>
            <person name="Seto K."/>
            <person name="Myers J."/>
            <person name="Bonds A."/>
            <person name="Quandt C.A."/>
            <person name="Barry K."/>
            <person name="Liu P."/>
            <person name="Grigoriev I."/>
            <person name="Longcore J.E."/>
            <person name="James T.Y."/>
        </authorList>
    </citation>
    <scope>NUCLEOTIDE SEQUENCE</scope>
    <source>
        <strain evidence="4">JEL0379</strain>
    </source>
</reference>
<dbReference type="Proteomes" id="UP001212152">
    <property type="component" value="Unassembled WGS sequence"/>
</dbReference>
<dbReference type="GO" id="GO:0043161">
    <property type="term" value="P:proteasome-mediated ubiquitin-dependent protein catabolic process"/>
    <property type="evidence" value="ECO:0007669"/>
    <property type="project" value="TreeGrafter"/>
</dbReference>
<evidence type="ECO:0000313" key="5">
    <source>
        <dbReference type="Proteomes" id="UP001212152"/>
    </source>
</evidence>
<dbReference type="AlphaFoldDB" id="A0AAD5XKN3"/>
<dbReference type="GO" id="GO:0007039">
    <property type="term" value="P:protein catabolic process in the vacuole"/>
    <property type="evidence" value="ECO:0007669"/>
    <property type="project" value="TreeGrafter"/>
</dbReference>
<feature type="region of interest" description="Disordered" evidence="2">
    <location>
        <begin position="122"/>
        <end position="193"/>
    </location>
</feature>
<organism evidence="4 5">
    <name type="scientific">Geranomyces variabilis</name>
    <dbReference type="NCBI Taxonomy" id="109894"/>
    <lineage>
        <taxon>Eukaryota</taxon>
        <taxon>Fungi</taxon>
        <taxon>Fungi incertae sedis</taxon>
        <taxon>Chytridiomycota</taxon>
        <taxon>Chytridiomycota incertae sedis</taxon>
        <taxon>Chytridiomycetes</taxon>
        <taxon>Spizellomycetales</taxon>
        <taxon>Powellomycetaceae</taxon>
        <taxon>Geranomyces</taxon>
    </lineage>
</organism>
<evidence type="ECO:0000256" key="3">
    <source>
        <dbReference type="SAM" id="SignalP"/>
    </source>
</evidence>
<accession>A0AAD5XKN3</accession>
<dbReference type="EMBL" id="JADGJQ010000051">
    <property type="protein sequence ID" value="KAJ3175496.1"/>
    <property type="molecule type" value="Genomic_DNA"/>
</dbReference>
<dbReference type="GO" id="GO:0034657">
    <property type="term" value="C:GID complex"/>
    <property type="evidence" value="ECO:0007669"/>
    <property type="project" value="TreeGrafter"/>
</dbReference>
<dbReference type="PANTHER" id="PTHR14534">
    <property type="entry name" value="VACUOLAR IMPORT AND DEGRADATION PROTEIN 24"/>
    <property type="match status" value="1"/>
</dbReference>
<name>A0AAD5XKN3_9FUNG</name>
<protein>
    <submittedName>
        <fullName evidence="4">GID complex subunit 4, VID24</fullName>
    </submittedName>
</protein>
<comment type="similarity">
    <text evidence="1">Belongs to the GID4/VID24 family.</text>
</comment>
<dbReference type="PANTHER" id="PTHR14534:SF3">
    <property type="entry name" value="GID COMPLEX SUBUNIT 4 HOMOLOG"/>
    <property type="match status" value="1"/>
</dbReference>
<dbReference type="InterPro" id="IPR018618">
    <property type="entry name" value="GID4/10-like"/>
</dbReference>
<feature type="signal peptide" evidence="3">
    <location>
        <begin position="1"/>
        <end position="29"/>
    </location>
</feature>
<feature type="compositionally biased region" description="Low complexity" evidence="2">
    <location>
        <begin position="160"/>
        <end position="182"/>
    </location>
</feature>
<sequence>MPVTTTAAAANAALAVDPLLLLIPSGSTATTTNTTTPATPTHGSIVAAAFPPSTVLSTSSASSSASSSSSPLLPALLPLGESSSGTTTAAADSLPAAADPLLPLDHALKENCPLQQQQLIPGEALDSSPPPPTTNFTTPAANSGDTAPAQPPPGLEDNAHTAATAEPSATTSPTATFASPLTRSPLGGQSIRRRAGAGDVELLGSDGDAARARRLIDRHCCSLFSGSRFAGEQKSGRSSYDVTVEIQHVDMRNSFLCGYLSIKGLTDDWPDLCTFFEGEIIGPKYSFLTRKWDADEDIDVQHWTRFPAFKDFQTEFNKDGFTYDFEENDIIFMRWKEHFLVPDHRIKAISGASFAGFYYIAYQKSTGTITGLYFHHNSEWFQHLSLRHVPTTSFPAFEFR</sequence>
<dbReference type="GO" id="GO:0045721">
    <property type="term" value="P:negative regulation of gluconeogenesis"/>
    <property type="evidence" value="ECO:0007669"/>
    <property type="project" value="TreeGrafter"/>
</dbReference>
<evidence type="ECO:0000256" key="1">
    <source>
        <dbReference type="ARBA" id="ARBA00061469"/>
    </source>
</evidence>
<gene>
    <name evidence="4" type="primary">GID4</name>
    <name evidence="4" type="ORF">HDU87_006159</name>
</gene>